<evidence type="ECO:0000256" key="7">
    <source>
        <dbReference type="PIRSR" id="PIRSR028774-1"/>
    </source>
</evidence>
<evidence type="ECO:0000256" key="5">
    <source>
        <dbReference type="ARBA" id="ARBA00022691"/>
    </source>
</evidence>
<dbReference type="HAMAP" id="MF_01551">
    <property type="entry name" value="23SrRNA_methyltr_M"/>
    <property type="match status" value="1"/>
</dbReference>
<protein>
    <recommendedName>
        <fullName evidence="6">Ribosomal RNA large subunit methyltransferase M</fullName>
        <ecNumber evidence="6">2.1.1.186</ecNumber>
    </recommendedName>
    <alternativeName>
        <fullName evidence="6">23S rRNA (cytidine2498-2'-O)-methyltransferase</fullName>
    </alternativeName>
    <alternativeName>
        <fullName evidence="6">23S rRNA 2'-O-ribose methyltransferase RlmM</fullName>
    </alternativeName>
</protein>
<dbReference type="InterPro" id="IPR040739">
    <property type="entry name" value="RlmM_FDX"/>
</dbReference>
<evidence type="ECO:0000313" key="13">
    <source>
        <dbReference type="Proteomes" id="UP000639274"/>
    </source>
</evidence>
<dbReference type="AlphaFoldDB" id="A0A974Y1L6"/>
<keyword evidence="5 6" id="KW-0949">S-adenosyl-L-methionine</keyword>
<evidence type="ECO:0000256" key="2">
    <source>
        <dbReference type="ARBA" id="ARBA00022552"/>
    </source>
</evidence>
<evidence type="ECO:0000259" key="11">
    <source>
        <dbReference type="Pfam" id="PF21239"/>
    </source>
</evidence>
<dbReference type="Proteomes" id="UP000639274">
    <property type="component" value="Chromosome"/>
</dbReference>
<dbReference type="PIRSF" id="PIRSF028774">
    <property type="entry name" value="UCP028774"/>
    <property type="match status" value="1"/>
</dbReference>
<dbReference type="PANTHER" id="PTHR37524:SF2">
    <property type="entry name" value="RIBOSOMAL RNA METHYLTRANSFERASE FTSJ DOMAIN-CONTAINING PROTEIN"/>
    <property type="match status" value="1"/>
</dbReference>
<feature type="binding site" evidence="6 8">
    <location>
        <position position="245"/>
    </location>
    <ligand>
        <name>S-adenosyl-L-methionine</name>
        <dbReference type="ChEBI" id="CHEBI:59789"/>
    </ligand>
</feature>
<comment type="function">
    <text evidence="6">Catalyzes the 2'-O-methylation at nucleotide C2498 in 23S rRNA.</text>
</comment>
<proteinExistence type="inferred from homology"/>
<dbReference type="Gene3D" id="3.40.50.150">
    <property type="entry name" value="Vaccinia Virus protein VP39"/>
    <property type="match status" value="1"/>
</dbReference>
<dbReference type="EC" id="2.1.1.186" evidence="6"/>
<feature type="domain" description="Ribosomal RNA methyltransferase FtsJ" evidence="9">
    <location>
        <begin position="191"/>
        <end position="283"/>
    </location>
</feature>
<evidence type="ECO:0000259" key="9">
    <source>
        <dbReference type="Pfam" id="PF01728"/>
    </source>
</evidence>
<dbReference type="Gene3D" id="3.30.2300.20">
    <property type="match status" value="1"/>
</dbReference>
<gene>
    <name evidence="6 12" type="primary">rlmM</name>
    <name evidence="12" type="ORF">I8J32_008070</name>
</gene>
<name>A0A974Y1L6_9GAMM</name>
<evidence type="ECO:0000256" key="1">
    <source>
        <dbReference type="ARBA" id="ARBA00022490"/>
    </source>
</evidence>
<evidence type="ECO:0000256" key="3">
    <source>
        <dbReference type="ARBA" id="ARBA00022603"/>
    </source>
</evidence>
<accession>A0A974Y1L6</accession>
<feature type="binding site" evidence="6 8">
    <location>
        <position position="265"/>
    </location>
    <ligand>
        <name>S-adenosyl-L-methionine</name>
        <dbReference type="ChEBI" id="CHEBI:59789"/>
    </ligand>
</feature>
<keyword evidence="2 6" id="KW-0698">rRNA processing</keyword>
<dbReference type="RefSeq" id="WP_200610473.1">
    <property type="nucleotide sequence ID" value="NZ_CP071518.1"/>
</dbReference>
<dbReference type="Gene3D" id="3.30.70.2810">
    <property type="match status" value="1"/>
</dbReference>
<evidence type="ECO:0000256" key="6">
    <source>
        <dbReference type="HAMAP-Rule" id="MF_01551"/>
    </source>
</evidence>
<dbReference type="InterPro" id="IPR029063">
    <property type="entry name" value="SAM-dependent_MTases_sf"/>
</dbReference>
<feature type="domain" description="RlmM ferredoxin-like" evidence="10">
    <location>
        <begin position="11"/>
        <end position="75"/>
    </location>
</feature>
<feature type="binding site" evidence="6 8">
    <location>
        <begin position="226"/>
        <end position="229"/>
    </location>
    <ligand>
        <name>S-adenosyl-L-methionine</name>
        <dbReference type="ChEBI" id="CHEBI:59789"/>
    </ligand>
</feature>
<feature type="domain" description="Ribosomal RNA large subunit methyltransferase M THUMP-like" evidence="11">
    <location>
        <begin position="88"/>
        <end position="166"/>
    </location>
</feature>
<dbReference type="GO" id="GO:0006364">
    <property type="term" value="P:rRNA processing"/>
    <property type="evidence" value="ECO:0007669"/>
    <property type="project" value="UniProtKB-UniRule"/>
</dbReference>
<dbReference type="Pfam" id="PF01728">
    <property type="entry name" value="FtsJ"/>
    <property type="match status" value="1"/>
</dbReference>
<dbReference type="InterPro" id="IPR048646">
    <property type="entry name" value="RlmM_THUMP-like"/>
</dbReference>
<dbReference type="InterPro" id="IPR002877">
    <property type="entry name" value="RNA_MeTrfase_FtsJ_dom"/>
</dbReference>
<dbReference type="EMBL" id="CP071518">
    <property type="protein sequence ID" value="QSX79776.1"/>
    <property type="molecule type" value="Genomic_DNA"/>
</dbReference>
<keyword evidence="13" id="KW-1185">Reference proteome</keyword>
<feature type="active site" description="Proton acceptor" evidence="6 7">
    <location>
        <position position="310"/>
    </location>
</feature>
<dbReference type="PANTHER" id="PTHR37524">
    <property type="entry name" value="RIBOSOMAL RNA LARGE SUBUNIT METHYLTRANSFERASE M"/>
    <property type="match status" value="1"/>
</dbReference>
<dbReference type="GO" id="GO:0008757">
    <property type="term" value="F:S-adenosylmethionine-dependent methyltransferase activity"/>
    <property type="evidence" value="ECO:0007669"/>
    <property type="project" value="UniProtKB-UniRule"/>
</dbReference>
<keyword evidence="1 6" id="KW-0963">Cytoplasm</keyword>
<dbReference type="InterPro" id="IPR011224">
    <property type="entry name" value="rRNA_MeTrfase_M"/>
</dbReference>
<keyword evidence="3 6" id="KW-0489">Methyltransferase</keyword>
<keyword evidence="4 6" id="KW-0808">Transferase</keyword>
<feature type="binding site" evidence="6 8">
    <location>
        <position position="193"/>
    </location>
    <ligand>
        <name>S-adenosyl-L-methionine</name>
        <dbReference type="ChEBI" id="CHEBI:59789"/>
    </ligand>
</feature>
<sequence>MTAPDARGDALFCTCRAGFEPELAGELSERAALAGLAGYARTQRNSGFVEFFCEQADELSRSLPFDTLIFARQKLLRLAELRGFDPRDRITPIVDALAALPPALYGELWVEHPDSDAAKPLAGLARSFGNALRPALRKAGVLARADDARKPRLHVVFLDGDHLVLARSDAQDDSPWPQGIPRLRMHAEAPSRSALKLEEALLTLLREDERARLLRDGMRGADLGAAPGGWTWVLVRNGLHVTAIDNGPLRQHLLDSGRVDHLRADGFQWQPRTALDWMVCDMVEQPRRVAERMATWMREGWCRHTVFNLKLPMKKRWEETRLCLDLFRAQAGPLAVLRARQLYHDREEITVFASARR</sequence>
<dbReference type="Pfam" id="PF18125">
    <property type="entry name" value="RlmM_FDX"/>
    <property type="match status" value="1"/>
</dbReference>
<comment type="subcellular location">
    <subcellularLocation>
        <location evidence="6">Cytoplasm</location>
    </subcellularLocation>
</comment>
<dbReference type="NCBIfam" id="NF008734">
    <property type="entry name" value="PRK11760.1"/>
    <property type="match status" value="1"/>
</dbReference>
<comment type="subunit">
    <text evidence="6">Monomer.</text>
</comment>
<reference evidence="12 13" key="1">
    <citation type="submission" date="2021-03" db="EMBL/GenBank/DDBJ databases">
        <title>Lysobacter sp. nov. isolated from soil of gangwondo yeongwol, south Korea.</title>
        <authorList>
            <person name="Kim K.R."/>
            <person name="Kim K.H."/>
            <person name="Jeon C.O."/>
        </authorList>
    </citation>
    <scope>NUCLEOTIDE SEQUENCE [LARGE SCALE GENOMIC DNA]</scope>
    <source>
        <strain evidence="12 13">R19</strain>
    </source>
</reference>
<evidence type="ECO:0000259" key="10">
    <source>
        <dbReference type="Pfam" id="PF18125"/>
    </source>
</evidence>
<dbReference type="GO" id="GO:0032259">
    <property type="term" value="P:methylation"/>
    <property type="evidence" value="ECO:0007669"/>
    <property type="project" value="UniProtKB-KW"/>
</dbReference>
<dbReference type="SUPFAM" id="SSF53335">
    <property type="entry name" value="S-adenosyl-L-methionine-dependent methyltransferases"/>
    <property type="match status" value="1"/>
</dbReference>
<comment type="catalytic activity">
    <reaction evidence="6">
        <text>cytidine(2498) in 23S rRNA + S-adenosyl-L-methionine = 2'-O-methylcytidine(2498) in 23S rRNA + S-adenosyl-L-homocysteine + H(+)</text>
        <dbReference type="Rhea" id="RHEA:42788"/>
        <dbReference type="Rhea" id="RHEA-COMP:10244"/>
        <dbReference type="Rhea" id="RHEA-COMP:10245"/>
        <dbReference type="ChEBI" id="CHEBI:15378"/>
        <dbReference type="ChEBI" id="CHEBI:57856"/>
        <dbReference type="ChEBI" id="CHEBI:59789"/>
        <dbReference type="ChEBI" id="CHEBI:74495"/>
        <dbReference type="ChEBI" id="CHEBI:82748"/>
        <dbReference type="EC" id="2.1.1.186"/>
    </reaction>
</comment>
<organism evidence="12 13">
    <name type="scientific">Agrilutibacter solisilvae</name>
    <dbReference type="NCBI Taxonomy" id="2763317"/>
    <lineage>
        <taxon>Bacteria</taxon>
        <taxon>Pseudomonadati</taxon>
        <taxon>Pseudomonadota</taxon>
        <taxon>Gammaproteobacteria</taxon>
        <taxon>Lysobacterales</taxon>
        <taxon>Lysobacteraceae</taxon>
        <taxon>Agrilutibacter</taxon>
    </lineage>
</organism>
<evidence type="ECO:0000256" key="8">
    <source>
        <dbReference type="PIRSR" id="PIRSR028774-2"/>
    </source>
</evidence>
<dbReference type="Pfam" id="PF21239">
    <property type="entry name" value="RLMM_N"/>
    <property type="match status" value="1"/>
</dbReference>
<dbReference type="KEGG" id="lsf:I8J32_008070"/>
<evidence type="ECO:0000256" key="4">
    <source>
        <dbReference type="ARBA" id="ARBA00022679"/>
    </source>
</evidence>
<dbReference type="GO" id="GO:0005737">
    <property type="term" value="C:cytoplasm"/>
    <property type="evidence" value="ECO:0007669"/>
    <property type="project" value="UniProtKB-SubCell"/>
</dbReference>
<evidence type="ECO:0000313" key="12">
    <source>
        <dbReference type="EMBL" id="QSX79776.1"/>
    </source>
</evidence>
<feature type="binding site" evidence="6 8">
    <location>
        <position position="281"/>
    </location>
    <ligand>
        <name>S-adenosyl-L-methionine</name>
        <dbReference type="ChEBI" id="CHEBI:59789"/>
    </ligand>
</feature>
<comment type="similarity">
    <text evidence="6">Belongs to the class I-like SAM-binding methyltransferase superfamily. RNA methyltransferase RlmE family. RlmM subfamily.</text>
</comment>